<evidence type="ECO:0000313" key="17">
    <source>
        <dbReference type="Proteomes" id="UP000594262"/>
    </source>
</evidence>
<evidence type="ECO:0000256" key="12">
    <source>
        <dbReference type="ARBA" id="ARBA00022946"/>
    </source>
</evidence>
<evidence type="ECO:0000313" key="16">
    <source>
        <dbReference type="EnsemblMetazoa" id="CLYHEMP000382.1"/>
    </source>
</evidence>
<dbReference type="PANTHER" id="PTHR13547:SF1">
    <property type="entry name" value="MITOCHONDRIAL RIBONUCLEASE P CATALYTIC SUBUNIT"/>
    <property type="match status" value="1"/>
</dbReference>
<dbReference type="AlphaFoldDB" id="A0A7M5WQ35"/>
<keyword evidence="8" id="KW-0479">Metal-binding</keyword>
<dbReference type="NCBIfam" id="TIGR00756">
    <property type="entry name" value="PPR"/>
    <property type="match status" value="1"/>
</dbReference>
<evidence type="ECO:0000256" key="14">
    <source>
        <dbReference type="PROSITE-ProRule" id="PRU00708"/>
    </source>
</evidence>
<evidence type="ECO:0000259" key="15">
    <source>
        <dbReference type="Pfam" id="PF16953"/>
    </source>
</evidence>
<keyword evidence="10" id="KW-0862">Zinc</keyword>
<organism evidence="16 17">
    <name type="scientific">Clytia hemisphaerica</name>
    <dbReference type="NCBI Taxonomy" id="252671"/>
    <lineage>
        <taxon>Eukaryota</taxon>
        <taxon>Metazoa</taxon>
        <taxon>Cnidaria</taxon>
        <taxon>Hydrozoa</taxon>
        <taxon>Hydroidolina</taxon>
        <taxon>Leptothecata</taxon>
        <taxon>Obeliida</taxon>
        <taxon>Clytiidae</taxon>
        <taxon>Clytia</taxon>
    </lineage>
</organism>
<dbReference type="InterPro" id="IPR031595">
    <property type="entry name" value="PRORP_C"/>
</dbReference>
<dbReference type="GO" id="GO:0046872">
    <property type="term" value="F:metal ion binding"/>
    <property type="evidence" value="ECO:0007669"/>
    <property type="project" value="UniProtKB-KW"/>
</dbReference>
<dbReference type="PROSITE" id="PS51375">
    <property type="entry name" value="PPR"/>
    <property type="match status" value="1"/>
</dbReference>
<evidence type="ECO:0000256" key="9">
    <source>
        <dbReference type="ARBA" id="ARBA00022801"/>
    </source>
</evidence>
<evidence type="ECO:0000256" key="2">
    <source>
        <dbReference type="ARBA" id="ARBA00001946"/>
    </source>
</evidence>
<keyword evidence="12" id="KW-0809">Transit peptide</keyword>
<dbReference type="OrthoDB" id="46913at2759"/>
<evidence type="ECO:0000256" key="10">
    <source>
        <dbReference type="ARBA" id="ARBA00022833"/>
    </source>
</evidence>
<evidence type="ECO:0000256" key="5">
    <source>
        <dbReference type="ARBA" id="ARBA00012179"/>
    </source>
</evidence>
<dbReference type="PANTHER" id="PTHR13547">
    <property type="match status" value="1"/>
</dbReference>
<comment type="subcellular location">
    <subcellularLocation>
        <location evidence="3">Mitochondrion</location>
    </subcellularLocation>
</comment>
<evidence type="ECO:0000256" key="7">
    <source>
        <dbReference type="ARBA" id="ARBA00022722"/>
    </source>
</evidence>
<evidence type="ECO:0000256" key="8">
    <source>
        <dbReference type="ARBA" id="ARBA00022723"/>
    </source>
</evidence>
<proteinExistence type="inferred from homology"/>
<evidence type="ECO:0000256" key="4">
    <source>
        <dbReference type="ARBA" id="ARBA00007626"/>
    </source>
</evidence>
<dbReference type="GO" id="GO:0001682">
    <property type="term" value="P:tRNA 5'-leader removal"/>
    <property type="evidence" value="ECO:0007669"/>
    <property type="project" value="TreeGrafter"/>
</dbReference>
<comment type="catalytic activity">
    <reaction evidence="1">
        <text>Endonucleolytic cleavage of RNA, removing 5'-extranucleotides from tRNA precursor.</text>
        <dbReference type="EC" id="3.1.26.5"/>
    </reaction>
</comment>
<protein>
    <recommendedName>
        <fullName evidence="5">ribonuclease P</fullName>
        <ecNumber evidence="5">3.1.26.5</ecNumber>
    </recommendedName>
</protein>
<reference evidence="16" key="1">
    <citation type="submission" date="2021-01" db="UniProtKB">
        <authorList>
            <consortium name="EnsemblMetazoa"/>
        </authorList>
    </citation>
    <scope>IDENTIFICATION</scope>
</reference>
<dbReference type="Pfam" id="PF01535">
    <property type="entry name" value="PPR"/>
    <property type="match status" value="1"/>
</dbReference>
<dbReference type="GO" id="GO:0004526">
    <property type="term" value="F:ribonuclease P activity"/>
    <property type="evidence" value="ECO:0007669"/>
    <property type="project" value="UniProtKB-EC"/>
</dbReference>
<evidence type="ECO:0000256" key="13">
    <source>
        <dbReference type="ARBA" id="ARBA00023128"/>
    </source>
</evidence>
<sequence>HFNKFNKNDTFTRQQQIQFKSRSIGGLDKLESGHLMRYANDLLGLLQDGQDPIEKDIKKWRNDLSGILFQYSKRKEDTNLEKLFKHMLSRREANEASYTIMMRHYSNLEDFEKVKSYFEHMKENDIIYHGRTFIPLITLCLKLERYKKAERYFDLLLQSSRSKFIHNAFVDLIRSCGEIRTDLNEQHLEKMVNSSLKTLEKFGCEPIGQADAESLEKWFKSTTKIKWRLTEVDVANDSRKCPCCNAHFKKNTISQKRMVRLKRNMMAYVESNIALKANSKIADVDRKRRNKKIREVIQRQADHYGFYDTLISGSKDDFRELSSTKKSTQNDIYNVLGKLENYLDSNGPFDVVMDASNIGYYTKGFNPLQVRDVADEFKDQKCLILCAGILKEKLLTQNPVPNANVRLKNLLLYLQKNHHIFFVGSSVLDDYYILYTILYHNFDIGFVSRDLLRDHLYHLDSTSRVDFQRWQAANQYILQSFTDDNKPVFSGRLETKISVQSSPTGWHIPKSTSNWICVQEE</sequence>
<keyword evidence="7" id="KW-0540">Nuclease</keyword>
<dbReference type="Pfam" id="PF16953">
    <property type="entry name" value="PRORP"/>
    <property type="match status" value="1"/>
</dbReference>
<evidence type="ECO:0000256" key="3">
    <source>
        <dbReference type="ARBA" id="ARBA00004173"/>
    </source>
</evidence>
<keyword evidence="9" id="KW-0378">Hydrolase</keyword>
<name>A0A7M5WQ35_9CNID</name>
<keyword evidence="13" id="KW-0496">Mitochondrion</keyword>
<dbReference type="GO" id="GO:0030678">
    <property type="term" value="C:mitochondrial ribonuclease P complex"/>
    <property type="evidence" value="ECO:0007669"/>
    <property type="project" value="TreeGrafter"/>
</dbReference>
<dbReference type="Gene3D" id="1.25.40.10">
    <property type="entry name" value="Tetratricopeptide repeat domain"/>
    <property type="match status" value="1"/>
</dbReference>
<dbReference type="Proteomes" id="UP000594262">
    <property type="component" value="Unplaced"/>
</dbReference>
<dbReference type="InterPro" id="IPR002885">
    <property type="entry name" value="PPR_rpt"/>
</dbReference>
<evidence type="ECO:0000256" key="6">
    <source>
        <dbReference type="ARBA" id="ARBA00022694"/>
    </source>
</evidence>
<evidence type="ECO:0000256" key="11">
    <source>
        <dbReference type="ARBA" id="ARBA00022842"/>
    </source>
</evidence>
<feature type="repeat" description="PPR" evidence="14">
    <location>
        <begin position="94"/>
        <end position="128"/>
    </location>
</feature>
<dbReference type="EnsemblMetazoa" id="CLYHEMT000382.1">
    <property type="protein sequence ID" value="CLYHEMP000382.1"/>
    <property type="gene ID" value="CLYHEMG000382"/>
</dbReference>
<feature type="domain" description="PRORP" evidence="15">
    <location>
        <begin position="336"/>
        <end position="513"/>
    </location>
</feature>
<comment type="similarity">
    <text evidence="4">Belongs to the PPR family. P subfamily.</text>
</comment>
<dbReference type="Gene3D" id="3.40.50.11980">
    <property type="match status" value="1"/>
</dbReference>
<dbReference type="InterPro" id="IPR011990">
    <property type="entry name" value="TPR-like_helical_dom_sf"/>
</dbReference>
<keyword evidence="6" id="KW-0819">tRNA processing</keyword>
<accession>A0A7M5WQ35</accession>
<dbReference type="GO" id="GO:0097745">
    <property type="term" value="P:mitochondrial tRNA 5'-end processing"/>
    <property type="evidence" value="ECO:0007669"/>
    <property type="project" value="TreeGrafter"/>
</dbReference>
<dbReference type="EC" id="3.1.26.5" evidence="5"/>
<keyword evidence="17" id="KW-1185">Reference proteome</keyword>
<evidence type="ECO:0000256" key="1">
    <source>
        <dbReference type="ARBA" id="ARBA00000928"/>
    </source>
</evidence>
<comment type="cofactor">
    <cofactor evidence="2">
        <name>Mg(2+)</name>
        <dbReference type="ChEBI" id="CHEBI:18420"/>
    </cofactor>
</comment>
<keyword evidence="11" id="KW-0460">Magnesium</keyword>